<dbReference type="InterPro" id="IPR036390">
    <property type="entry name" value="WH_DNA-bd_sf"/>
</dbReference>
<protein>
    <submittedName>
        <fullName evidence="5">Segregation and condensation protein B</fullName>
    </submittedName>
</protein>
<dbReference type="SUPFAM" id="SSF46785">
    <property type="entry name" value="Winged helix' DNA-binding domain"/>
    <property type="match status" value="2"/>
</dbReference>
<proteinExistence type="predicted"/>
<dbReference type="PIRSF" id="PIRSF019345">
    <property type="entry name" value="ScpB"/>
    <property type="match status" value="1"/>
</dbReference>
<reference evidence="5 6" key="2">
    <citation type="journal article" date="2014" name="PLoS ONE">
        <title>Evolution of mitochondria reconstructed from the energy metabolism of living bacteria.</title>
        <authorList>
            <person name="Degli Esposti M."/>
            <person name="Chouaia B."/>
            <person name="Comandatore F."/>
            <person name="Crotti E."/>
            <person name="Sassera D."/>
            <person name="Lievens P.M."/>
            <person name="Daffonchio D."/>
            <person name="Bandi C."/>
        </authorList>
    </citation>
    <scope>NUCLEOTIDE SEQUENCE [LARGE SCALE GENOMIC DNA]</scope>
    <source>
        <strain evidence="6">AM169</strain>
    </source>
</reference>
<dbReference type="Gene3D" id="1.10.10.10">
    <property type="entry name" value="Winged helix-like DNA-binding domain superfamily/Winged helix DNA-binding domain"/>
    <property type="match status" value="2"/>
</dbReference>
<dbReference type="PANTHER" id="PTHR34298">
    <property type="entry name" value="SEGREGATION AND CONDENSATION PROTEIN B"/>
    <property type="match status" value="1"/>
</dbReference>
<dbReference type="InterPro" id="IPR005234">
    <property type="entry name" value="ScpB_csome_segregation"/>
</dbReference>
<keyword evidence="1" id="KW-0963">Cytoplasm</keyword>
<dbReference type="Pfam" id="PF04079">
    <property type="entry name" value="SMC_ScpB"/>
    <property type="match status" value="1"/>
</dbReference>
<evidence type="ECO:0000256" key="3">
    <source>
        <dbReference type="ARBA" id="ARBA00022829"/>
    </source>
</evidence>
<gene>
    <name evidence="5" type="ORF">SACS_1486</name>
</gene>
<keyword evidence="2" id="KW-0132">Cell division</keyword>
<dbReference type="NCBIfam" id="TIGR00281">
    <property type="entry name" value="SMC-Scp complex subunit ScpB"/>
    <property type="match status" value="1"/>
</dbReference>
<evidence type="ECO:0000313" key="6">
    <source>
        <dbReference type="Proteomes" id="UP000027590"/>
    </source>
</evidence>
<dbReference type="GO" id="GO:0051301">
    <property type="term" value="P:cell division"/>
    <property type="evidence" value="ECO:0007669"/>
    <property type="project" value="UniProtKB-KW"/>
</dbReference>
<accession>A0A7U7G6R0</accession>
<dbReference type="EMBL" id="CBLY010000006">
    <property type="protein sequence ID" value="CDG34224.1"/>
    <property type="molecule type" value="Genomic_DNA"/>
</dbReference>
<reference evidence="5 6" key="1">
    <citation type="journal article" date="2014" name="Genome Biol. Evol.">
        <title>Acetic acid bacteria genomes reveal functional traits for adaptation to life in insect guts.</title>
        <authorList>
            <person name="Chouaia B."/>
            <person name="Gaiarsa S."/>
            <person name="Crotti E."/>
            <person name="Comandatore F."/>
            <person name="Degli Esposti M."/>
            <person name="Ricci I."/>
            <person name="Alma A."/>
            <person name="Favia G."/>
            <person name="Bandi C."/>
            <person name="Daffonchio D."/>
        </authorList>
    </citation>
    <scope>NUCLEOTIDE SEQUENCE [LARGE SCALE GENOMIC DNA]</scope>
    <source>
        <strain evidence="6">AM169</strain>
    </source>
</reference>
<sequence length="210" mass="22652">MNERGPAFQELPPDMAGQDEFARAVSLVEALLFASAGPVTASSIVGLLREQGLEAQADSPGAVLDGVAQRYRGHAVELQAISGGWQFRTRAMFGPALARVIERPRRLSQGTLEALAIVAYHQPCTRVEIETIRGVRLGQSILDTLLEEGLITPRGRKEVPGRPVLWGTTPQFLKLFGLASLADLPRREELLFEPSSDGAGTGLEDTIQPS</sequence>
<evidence type="ECO:0000256" key="2">
    <source>
        <dbReference type="ARBA" id="ARBA00022618"/>
    </source>
</evidence>
<keyword evidence="4" id="KW-0131">Cell cycle</keyword>
<dbReference type="AlphaFoldDB" id="A0A7U7G6R0"/>
<keyword evidence="3" id="KW-0159">Chromosome partition</keyword>
<dbReference type="GO" id="GO:0051304">
    <property type="term" value="P:chromosome separation"/>
    <property type="evidence" value="ECO:0007669"/>
    <property type="project" value="InterPro"/>
</dbReference>
<name>A0A7U7G6R0_9PROT</name>
<organism evidence="5 6">
    <name type="scientific">Parasaccharibacter apium</name>
    <dbReference type="NCBI Taxonomy" id="1510841"/>
    <lineage>
        <taxon>Bacteria</taxon>
        <taxon>Pseudomonadati</taxon>
        <taxon>Pseudomonadota</taxon>
        <taxon>Alphaproteobacteria</taxon>
        <taxon>Acetobacterales</taxon>
        <taxon>Acetobacteraceae</taxon>
        <taxon>Parasaccharibacter</taxon>
    </lineage>
</organism>
<dbReference type="InterPro" id="IPR036388">
    <property type="entry name" value="WH-like_DNA-bd_sf"/>
</dbReference>
<evidence type="ECO:0000313" key="5">
    <source>
        <dbReference type="EMBL" id="CDG34224.1"/>
    </source>
</evidence>
<dbReference type="PANTHER" id="PTHR34298:SF2">
    <property type="entry name" value="SEGREGATION AND CONDENSATION PROTEIN B"/>
    <property type="match status" value="1"/>
</dbReference>
<dbReference type="RefSeq" id="WP_081847733.1">
    <property type="nucleotide sequence ID" value="NZ_CBLY010000006.1"/>
</dbReference>
<evidence type="ECO:0000256" key="1">
    <source>
        <dbReference type="ARBA" id="ARBA00022490"/>
    </source>
</evidence>
<evidence type="ECO:0000256" key="4">
    <source>
        <dbReference type="ARBA" id="ARBA00023306"/>
    </source>
</evidence>
<comment type="caution">
    <text evidence="5">The sequence shown here is derived from an EMBL/GenBank/DDBJ whole genome shotgun (WGS) entry which is preliminary data.</text>
</comment>
<dbReference type="Proteomes" id="UP000027590">
    <property type="component" value="Unassembled WGS sequence"/>
</dbReference>